<dbReference type="EMBL" id="JAFFZE010000036">
    <property type="protein sequence ID" value="MCT2588276.1"/>
    <property type="molecule type" value="Genomic_DNA"/>
</dbReference>
<dbReference type="RefSeq" id="WP_260196238.1">
    <property type="nucleotide sequence ID" value="NZ_JAFFZE010000036.1"/>
</dbReference>
<feature type="domain" description="TIR" evidence="1">
    <location>
        <begin position="4"/>
        <end position="122"/>
    </location>
</feature>
<name>A0ABT2JK92_9PSEU</name>
<evidence type="ECO:0000259" key="1">
    <source>
        <dbReference type="Pfam" id="PF13676"/>
    </source>
</evidence>
<dbReference type="Gene3D" id="3.40.50.10140">
    <property type="entry name" value="Toll/interleukin-1 receptor homology (TIR) domain"/>
    <property type="match status" value="1"/>
</dbReference>
<accession>A0ABT2JK92</accession>
<organism evidence="2 3">
    <name type="scientific">Actinophytocola gossypii</name>
    <dbReference type="NCBI Taxonomy" id="2812003"/>
    <lineage>
        <taxon>Bacteria</taxon>
        <taxon>Bacillati</taxon>
        <taxon>Actinomycetota</taxon>
        <taxon>Actinomycetes</taxon>
        <taxon>Pseudonocardiales</taxon>
        <taxon>Pseudonocardiaceae</taxon>
    </lineage>
</organism>
<comment type="caution">
    <text evidence="2">The sequence shown here is derived from an EMBL/GenBank/DDBJ whole genome shotgun (WGS) entry which is preliminary data.</text>
</comment>
<proteinExistence type="predicted"/>
<reference evidence="2 3" key="1">
    <citation type="submission" date="2021-02" db="EMBL/GenBank/DDBJ databases">
        <title>Actinophytocola xerophila sp. nov., isolated from soil of cotton cropping field.</title>
        <authorList>
            <person name="Huang R."/>
            <person name="Chen X."/>
            <person name="Ge X."/>
            <person name="Liu W."/>
        </authorList>
    </citation>
    <scope>NUCLEOTIDE SEQUENCE [LARGE SCALE GENOMIC DNA]</scope>
    <source>
        <strain evidence="2 3">S1-96</strain>
    </source>
</reference>
<dbReference type="SUPFAM" id="SSF52200">
    <property type="entry name" value="Toll/Interleukin receptor TIR domain"/>
    <property type="match status" value="1"/>
</dbReference>
<dbReference type="InterPro" id="IPR000157">
    <property type="entry name" value="TIR_dom"/>
</dbReference>
<sequence length="194" mass="21712">MKTIFLSYRTDDSVHATMAISDRLAGHFGRERVFRDHDSLRVGTLYPRRIRSALERSDVVLAVIGPRWLESRDGRDRRRIDDPRDWVRVELRMAFRQEIPVVPVLLDGTPLPAREQLPEDLGLLPLSTFHQVRHQSWAADLQALVEKLDPDATVPPPAGASNVQHTTVGGNGVAYVSQNGSQVIKTHGRDGARG</sequence>
<keyword evidence="2" id="KW-0675">Receptor</keyword>
<dbReference type="InterPro" id="IPR035897">
    <property type="entry name" value="Toll_tir_struct_dom_sf"/>
</dbReference>
<keyword evidence="3" id="KW-1185">Reference proteome</keyword>
<evidence type="ECO:0000313" key="2">
    <source>
        <dbReference type="EMBL" id="MCT2588276.1"/>
    </source>
</evidence>
<evidence type="ECO:0000313" key="3">
    <source>
        <dbReference type="Proteomes" id="UP001156441"/>
    </source>
</evidence>
<protein>
    <submittedName>
        <fullName evidence="2">Toll/interleukin-1 receptor domain-containing protein</fullName>
    </submittedName>
</protein>
<gene>
    <name evidence="2" type="ORF">JT362_34720</name>
</gene>
<dbReference type="Proteomes" id="UP001156441">
    <property type="component" value="Unassembled WGS sequence"/>
</dbReference>
<dbReference type="Pfam" id="PF13676">
    <property type="entry name" value="TIR_2"/>
    <property type="match status" value="1"/>
</dbReference>